<evidence type="ECO:0008006" key="3">
    <source>
        <dbReference type="Google" id="ProtNLM"/>
    </source>
</evidence>
<accession>A0ABU9Y8B4</accession>
<keyword evidence="2" id="KW-1185">Reference proteome</keyword>
<dbReference type="EMBL" id="JBDIME010000022">
    <property type="protein sequence ID" value="MEN2792026.1"/>
    <property type="molecule type" value="Genomic_DNA"/>
</dbReference>
<reference evidence="1 2" key="1">
    <citation type="submission" date="2024-05" db="EMBL/GenBank/DDBJ databases">
        <authorList>
            <person name="Liu Q."/>
            <person name="Xin Y.-H."/>
        </authorList>
    </citation>
    <scope>NUCLEOTIDE SEQUENCE [LARGE SCALE GENOMIC DNA]</scope>
    <source>
        <strain evidence="1 2">CGMCC 1.10181</strain>
    </source>
</reference>
<sequence length="284" mass="30796">MVALSAGIVLCALIAAPLDAEYHPSTRAIMKMSREEANRQAQDDLLSILEPTGKISAEMWRELHDVTLNTRSFGTDFDGVCRRDTLTLRYTGAVPGAPSRDKPVRPYSIEARPVFHIVHLPKVEKDMGQPDASHIWQPACVDVDKAWLKRARADGRELGEWDRATWADAKDAFQVVQAGFLLEKALAAVKAGTLKLQSCPHFLPALYHSCEEEVAGVGSASDIGVVESCPAQPGVICYSIDFPGPGTILKIVSRGDAASVVSGDILSIDVDDYLMVDGRKFPGP</sequence>
<dbReference type="RefSeq" id="WP_343889789.1">
    <property type="nucleotide sequence ID" value="NZ_BAAAEH010000024.1"/>
</dbReference>
<name>A0ABU9Y8B4_9SPHN</name>
<comment type="caution">
    <text evidence="1">The sequence shown here is derived from an EMBL/GenBank/DDBJ whole genome shotgun (WGS) entry which is preliminary data.</text>
</comment>
<evidence type="ECO:0000313" key="2">
    <source>
        <dbReference type="Proteomes" id="UP001419910"/>
    </source>
</evidence>
<gene>
    <name evidence="1" type="ORF">ABC974_20525</name>
</gene>
<organism evidence="1 2">
    <name type="scientific">Sphingomonas oligophenolica</name>
    <dbReference type="NCBI Taxonomy" id="301154"/>
    <lineage>
        <taxon>Bacteria</taxon>
        <taxon>Pseudomonadati</taxon>
        <taxon>Pseudomonadota</taxon>
        <taxon>Alphaproteobacteria</taxon>
        <taxon>Sphingomonadales</taxon>
        <taxon>Sphingomonadaceae</taxon>
        <taxon>Sphingomonas</taxon>
    </lineage>
</organism>
<proteinExistence type="predicted"/>
<dbReference type="Proteomes" id="UP001419910">
    <property type="component" value="Unassembled WGS sequence"/>
</dbReference>
<protein>
    <recommendedName>
        <fullName evidence="3">DUF4019 domain-containing protein</fullName>
    </recommendedName>
</protein>
<evidence type="ECO:0000313" key="1">
    <source>
        <dbReference type="EMBL" id="MEN2792026.1"/>
    </source>
</evidence>